<evidence type="ECO:0000313" key="4">
    <source>
        <dbReference type="Proteomes" id="UP000225706"/>
    </source>
</evidence>
<feature type="domain" description="Myb-like" evidence="2">
    <location>
        <begin position="45"/>
        <end position="93"/>
    </location>
</feature>
<dbReference type="SUPFAM" id="SSF46689">
    <property type="entry name" value="Homeodomain-like"/>
    <property type="match status" value="1"/>
</dbReference>
<dbReference type="InterPro" id="IPR009057">
    <property type="entry name" value="Homeodomain-like_sf"/>
</dbReference>
<comment type="caution">
    <text evidence="3">The sequence shown here is derived from an EMBL/GenBank/DDBJ whole genome shotgun (WGS) entry which is preliminary data.</text>
</comment>
<organism evidence="3 4">
    <name type="scientific">Stylophora pistillata</name>
    <name type="common">Smooth cauliflower coral</name>
    <dbReference type="NCBI Taxonomy" id="50429"/>
    <lineage>
        <taxon>Eukaryota</taxon>
        <taxon>Metazoa</taxon>
        <taxon>Cnidaria</taxon>
        <taxon>Anthozoa</taxon>
        <taxon>Hexacorallia</taxon>
        <taxon>Scleractinia</taxon>
        <taxon>Astrocoeniina</taxon>
        <taxon>Pocilloporidae</taxon>
        <taxon>Stylophora</taxon>
    </lineage>
</organism>
<feature type="region of interest" description="Disordered" evidence="1">
    <location>
        <begin position="31"/>
        <end position="51"/>
    </location>
</feature>
<dbReference type="EMBL" id="LSMT01000242">
    <property type="protein sequence ID" value="PFX22369.1"/>
    <property type="molecule type" value="Genomic_DNA"/>
</dbReference>
<dbReference type="Pfam" id="PF00249">
    <property type="entry name" value="Myb_DNA-binding"/>
    <property type="match status" value="1"/>
</dbReference>
<dbReference type="GO" id="GO:0071339">
    <property type="term" value="C:MLL1 complex"/>
    <property type="evidence" value="ECO:0007669"/>
    <property type="project" value="TreeGrafter"/>
</dbReference>
<evidence type="ECO:0000313" key="3">
    <source>
        <dbReference type="EMBL" id="PFX22369.1"/>
    </source>
</evidence>
<proteinExistence type="predicted"/>
<evidence type="ECO:0000259" key="2">
    <source>
        <dbReference type="SMART" id="SM00717"/>
    </source>
</evidence>
<dbReference type="STRING" id="50429.A0A2B4S004"/>
<protein>
    <submittedName>
        <fullName evidence="3">Chromatin complexes subunit BAP18</fullName>
    </submittedName>
</protein>
<dbReference type="SMART" id="SM00717">
    <property type="entry name" value="SANT"/>
    <property type="match status" value="1"/>
</dbReference>
<dbReference type="OrthoDB" id="10021571at2759"/>
<keyword evidence="4" id="KW-1185">Reference proteome</keyword>
<accession>A0A2B4S004</accession>
<feature type="compositionally biased region" description="Low complexity" evidence="1">
    <location>
        <begin position="99"/>
        <end position="116"/>
    </location>
</feature>
<feature type="region of interest" description="Disordered" evidence="1">
    <location>
        <begin position="88"/>
        <end position="145"/>
    </location>
</feature>
<dbReference type="Proteomes" id="UP000225706">
    <property type="component" value="Unassembled WGS sequence"/>
</dbReference>
<feature type="compositionally biased region" description="Polar residues" evidence="1">
    <location>
        <begin position="31"/>
        <end position="47"/>
    </location>
</feature>
<dbReference type="Gene3D" id="1.10.10.60">
    <property type="entry name" value="Homeodomain-like"/>
    <property type="match status" value="1"/>
</dbReference>
<name>A0A2B4S004_STYPI</name>
<dbReference type="AlphaFoldDB" id="A0A2B4S004"/>
<dbReference type="GO" id="GO:0016589">
    <property type="term" value="C:NURF complex"/>
    <property type="evidence" value="ECO:0007669"/>
    <property type="project" value="TreeGrafter"/>
</dbReference>
<dbReference type="InterPro" id="IPR001005">
    <property type="entry name" value="SANT/Myb"/>
</dbReference>
<reference evidence="4" key="1">
    <citation type="journal article" date="2017" name="bioRxiv">
        <title>Comparative analysis of the genomes of Stylophora pistillata and Acropora digitifera provides evidence for extensive differences between species of corals.</title>
        <authorList>
            <person name="Voolstra C.R."/>
            <person name="Li Y."/>
            <person name="Liew Y.J."/>
            <person name="Baumgarten S."/>
            <person name="Zoccola D."/>
            <person name="Flot J.-F."/>
            <person name="Tambutte S."/>
            <person name="Allemand D."/>
            <person name="Aranda M."/>
        </authorList>
    </citation>
    <scope>NUCLEOTIDE SEQUENCE [LARGE SCALE GENOMIC DNA]</scope>
</reference>
<sequence length="208" mass="21968">MGLGLVAEIFTAAGEAFSHLGELTMQLHPLNNDTAVSPSTTTTSNSGKWGDEEIEMLRSAVKRFGDDLKKISGQVKSKSVAQIKSALKRRIHEQDNSPLSTQKTKSKTSQQTSLSSEPQNKKRKTVQESASSHADPLSSFSSAIPSTTVPVTDLLPGGSPLKANGASDNDVDIVGIFSSGDQDAVFPVMPGALGPLETQIADEILSTM</sequence>
<dbReference type="PANTHER" id="PTHR21397">
    <property type="entry name" value="CHROMATIN COMPLEXES SUBUNIT BAP18-RELATED"/>
    <property type="match status" value="1"/>
</dbReference>
<gene>
    <name evidence="3" type="primary">Bap18</name>
    <name evidence="3" type="ORF">AWC38_SpisGene13135</name>
</gene>
<dbReference type="PANTHER" id="PTHR21397:SF2">
    <property type="entry name" value="CHROMATIN COMPLEXES SUBUNIT BAP18"/>
    <property type="match status" value="1"/>
</dbReference>
<evidence type="ECO:0000256" key="1">
    <source>
        <dbReference type="SAM" id="MobiDB-lite"/>
    </source>
</evidence>
<dbReference type="CDD" id="cd00167">
    <property type="entry name" value="SANT"/>
    <property type="match status" value="1"/>
</dbReference>
<feature type="compositionally biased region" description="Polar residues" evidence="1">
    <location>
        <begin position="127"/>
        <end position="145"/>
    </location>
</feature>